<evidence type="ECO:0000313" key="2">
    <source>
        <dbReference type="Proteomes" id="UP001501666"/>
    </source>
</evidence>
<dbReference type="RefSeq" id="WP_346145486.1">
    <property type="nucleotide sequence ID" value="NZ_BAAATE010000004.1"/>
</dbReference>
<name>A0ABP6DVQ2_9ACTN</name>
<sequence length="167" mass="18034">MNRFRYGTPTASNEKALTVVPITLQTARAFIAWSHRHLMPPQGAKYAIGLNSGTTLVGVVVAGRPVARAFDDGLTIEVTRLSTDGAPNACSMLLGAAWRTARAMGYRRLITYTLATEPGTSLRAAGLVKVAERPARTGWDAPSRPRTDNGSDGVDRVLWEIVRQARS</sequence>
<proteinExistence type="predicted"/>
<organism evidence="1 2">
    <name type="scientific">Nonomuraea recticatena</name>
    <dbReference type="NCBI Taxonomy" id="46178"/>
    <lineage>
        <taxon>Bacteria</taxon>
        <taxon>Bacillati</taxon>
        <taxon>Actinomycetota</taxon>
        <taxon>Actinomycetes</taxon>
        <taxon>Streptosporangiales</taxon>
        <taxon>Streptosporangiaceae</taxon>
        <taxon>Nonomuraea</taxon>
    </lineage>
</organism>
<accession>A0ABP6DVQ2</accession>
<evidence type="ECO:0000313" key="1">
    <source>
        <dbReference type="EMBL" id="GAA2653475.1"/>
    </source>
</evidence>
<dbReference type="Proteomes" id="UP001501666">
    <property type="component" value="Unassembled WGS sequence"/>
</dbReference>
<comment type="caution">
    <text evidence="1">The sequence shown here is derived from an EMBL/GenBank/DDBJ whole genome shotgun (WGS) entry which is preliminary data.</text>
</comment>
<reference evidence="2" key="1">
    <citation type="journal article" date="2019" name="Int. J. Syst. Evol. Microbiol.">
        <title>The Global Catalogue of Microorganisms (GCM) 10K type strain sequencing project: providing services to taxonomists for standard genome sequencing and annotation.</title>
        <authorList>
            <consortium name="The Broad Institute Genomics Platform"/>
            <consortium name="The Broad Institute Genome Sequencing Center for Infectious Disease"/>
            <person name="Wu L."/>
            <person name="Ma J."/>
        </authorList>
    </citation>
    <scope>NUCLEOTIDE SEQUENCE [LARGE SCALE GENOMIC DNA]</scope>
    <source>
        <strain evidence="2">JCM 6835</strain>
    </source>
</reference>
<dbReference type="EMBL" id="BAAATE010000004">
    <property type="protein sequence ID" value="GAA2653475.1"/>
    <property type="molecule type" value="Genomic_DNA"/>
</dbReference>
<protein>
    <submittedName>
        <fullName evidence="1">Uncharacterized protein</fullName>
    </submittedName>
</protein>
<keyword evidence="2" id="KW-1185">Reference proteome</keyword>
<dbReference type="NCBIfam" id="NF045478">
    <property type="entry name" value="XF1762_fam"/>
    <property type="match status" value="1"/>
</dbReference>
<dbReference type="InterPro" id="IPR053780">
    <property type="entry name" value="Gp66-like"/>
</dbReference>
<gene>
    <name evidence="1" type="ORF">GCM10010412_021620</name>
</gene>